<keyword evidence="3" id="KW-0413">Isomerase</keyword>
<keyword evidence="4" id="KW-1133">Transmembrane helix</keyword>
<comment type="subcellular location">
    <subcellularLocation>
        <location evidence="1">Peroxisome</location>
    </subcellularLocation>
</comment>
<dbReference type="SUPFAM" id="SSF52096">
    <property type="entry name" value="ClpP/crotonase"/>
    <property type="match status" value="1"/>
</dbReference>
<dbReference type="CDD" id="cd06558">
    <property type="entry name" value="crotonase-like"/>
    <property type="match status" value="1"/>
</dbReference>
<dbReference type="PANTHER" id="PTHR43684">
    <property type="match status" value="1"/>
</dbReference>
<dbReference type="EMBL" id="BSEL01000007">
    <property type="protein sequence ID" value="GLJ69523.1"/>
    <property type="molecule type" value="Genomic_DNA"/>
</dbReference>
<dbReference type="Gene3D" id="3.90.226.10">
    <property type="entry name" value="2-enoyl-CoA Hydratase, Chain A, domain 1"/>
    <property type="match status" value="1"/>
</dbReference>
<keyword evidence="2" id="KW-0576">Peroxisome</keyword>
<dbReference type="PANTHER" id="PTHR43684:SF1">
    <property type="entry name" value="ENOYL-COA DELTA ISOMERASE 2"/>
    <property type="match status" value="1"/>
</dbReference>
<evidence type="ECO:0000256" key="4">
    <source>
        <dbReference type="SAM" id="Phobius"/>
    </source>
</evidence>
<proteinExistence type="predicted"/>
<gene>
    <name evidence="5" type="ORF">GCM10017579_35590</name>
</gene>
<evidence type="ECO:0000256" key="2">
    <source>
        <dbReference type="ARBA" id="ARBA00023140"/>
    </source>
</evidence>
<comment type="caution">
    <text evidence="5">The sequence shown here is derived from an EMBL/GenBank/DDBJ whole genome shotgun (WGS) entry which is preliminary data.</text>
</comment>
<evidence type="ECO:0000313" key="5">
    <source>
        <dbReference type="EMBL" id="GLJ69523.1"/>
    </source>
</evidence>
<reference evidence="5" key="2">
    <citation type="submission" date="2023-01" db="EMBL/GenBank/DDBJ databases">
        <authorList>
            <person name="Sun Q."/>
            <person name="Evtushenko L."/>
        </authorList>
    </citation>
    <scope>NUCLEOTIDE SEQUENCE</scope>
    <source>
        <strain evidence="5">VKM Ac-1246</strain>
    </source>
</reference>
<evidence type="ECO:0000256" key="1">
    <source>
        <dbReference type="ARBA" id="ARBA00004275"/>
    </source>
</evidence>
<dbReference type="Proteomes" id="UP001142292">
    <property type="component" value="Unassembled WGS sequence"/>
</dbReference>
<dbReference type="InterPro" id="IPR029045">
    <property type="entry name" value="ClpP/crotonase-like_dom_sf"/>
</dbReference>
<keyword evidence="4" id="KW-0812">Transmembrane</keyword>
<name>A0ABQ5SZA8_9ACTN</name>
<keyword evidence="6" id="KW-1185">Reference proteome</keyword>
<dbReference type="InterPro" id="IPR001753">
    <property type="entry name" value="Enoyl-CoA_hydra/iso"/>
</dbReference>
<organism evidence="5 6">
    <name type="scientific">Nocardioides luteus</name>
    <dbReference type="NCBI Taxonomy" id="1844"/>
    <lineage>
        <taxon>Bacteria</taxon>
        <taxon>Bacillati</taxon>
        <taxon>Actinomycetota</taxon>
        <taxon>Actinomycetes</taxon>
        <taxon>Propionibacteriales</taxon>
        <taxon>Nocardioidaceae</taxon>
        <taxon>Nocardioides</taxon>
    </lineage>
</organism>
<dbReference type="Pfam" id="PF00378">
    <property type="entry name" value="ECH_1"/>
    <property type="match status" value="1"/>
</dbReference>
<evidence type="ECO:0000256" key="3">
    <source>
        <dbReference type="ARBA" id="ARBA00023235"/>
    </source>
</evidence>
<reference evidence="5" key="1">
    <citation type="journal article" date="2014" name="Int. J. Syst. Evol. Microbiol.">
        <title>Complete genome of a new Firmicutes species belonging to the dominant human colonic microbiota ('Ruminococcus bicirculans') reveals two chromosomes and a selective capacity to utilize plant glucans.</title>
        <authorList>
            <consortium name="NISC Comparative Sequencing Program"/>
            <person name="Wegmann U."/>
            <person name="Louis P."/>
            <person name="Goesmann A."/>
            <person name="Henrissat B."/>
            <person name="Duncan S.H."/>
            <person name="Flint H.J."/>
        </authorList>
    </citation>
    <scope>NUCLEOTIDE SEQUENCE</scope>
    <source>
        <strain evidence="5">VKM Ac-1246</strain>
    </source>
</reference>
<keyword evidence="4" id="KW-0472">Membrane</keyword>
<accession>A0ABQ5SZA8</accession>
<protein>
    <submittedName>
        <fullName evidence="5">Enoyl-CoA hydratase</fullName>
    </submittedName>
</protein>
<dbReference type="InterPro" id="IPR051053">
    <property type="entry name" value="ECH/Chromodomain_protein"/>
</dbReference>
<evidence type="ECO:0000313" key="6">
    <source>
        <dbReference type="Proteomes" id="UP001142292"/>
    </source>
</evidence>
<dbReference type="RefSeq" id="WP_189116660.1">
    <property type="nucleotide sequence ID" value="NZ_BMRK01000001.1"/>
</dbReference>
<sequence length="268" mass="28017">MTGSTNEADLLLSEDRDRVRTLTLNRPDQLNAFSQALYVALADALRAADEDPQVAVVLLTGAGRAFSAGTDLVEMKETATGADDSAGHGFIALVDALAAFRKPLVVAVNGLALGIGATLIGFADLVLASTKARFKTPFTTLGVAPEAASSFLFPGLVGRQNAAWMLLSGEWVGAEEAREMGLVWRVVEPEDLLDAAWSRAATLAARPISSLVAVKETMTAPLRPGITAARELENAKFAELMGGPANLEALTAFAEGREPDFAGLPPGV</sequence>
<feature type="transmembrane region" description="Helical" evidence="4">
    <location>
        <begin position="104"/>
        <end position="127"/>
    </location>
</feature>